<keyword evidence="2" id="KW-0413">Isomerase</keyword>
<dbReference type="GO" id="GO:0016853">
    <property type="term" value="F:isomerase activity"/>
    <property type="evidence" value="ECO:0007669"/>
    <property type="project" value="UniProtKB-KW"/>
</dbReference>
<reference evidence="2 3" key="1">
    <citation type="journal article" date="2013" name="Genome Announc.">
        <title>Draft Genome Sequence of the Aeromonas diversa Type Strain.</title>
        <authorList>
            <person name="Farfan M."/>
            <person name="Spataro N."/>
            <person name="Sanglas A."/>
            <person name="Albarral V."/>
            <person name="Loren J.G."/>
            <person name="Bosch E."/>
            <person name="Fuste M.C."/>
        </authorList>
    </citation>
    <scope>NUCLEOTIDE SEQUENCE [LARGE SCALE GENOMIC DNA]</scope>
    <source>
        <strain evidence="2 3">2478-85</strain>
    </source>
</reference>
<evidence type="ECO:0000313" key="2">
    <source>
        <dbReference type="EMBL" id="ENY70360.1"/>
    </source>
</evidence>
<feature type="compositionally biased region" description="Basic residues" evidence="1">
    <location>
        <begin position="57"/>
        <end position="74"/>
    </location>
</feature>
<feature type="non-terminal residue" evidence="2">
    <location>
        <position position="1"/>
    </location>
</feature>
<evidence type="ECO:0000313" key="3">
    <source>
        <dbReference type="Proteomes" id="UP000023775"/>
    </source>
</evidence>
<name>N9TWC9_9GAMM</name>
<feature type="region of interest" description="Disordered" evidence="1">
    <location>
        <begin position="42"/>
        <end position="74"/>
    </location>
</feature>
<dbReference type="eggNOG" id="COG0550">
    <property type="taxonomic scope" value="Bacteria"/>
</dbReference>
<dbReference type="Proteomes" id="UP000023775">
    <property type="component" value="Unassembled WGS sequence"/>
</dbReference>
<dbReference type="EMBL" id="APVG01000085">
    <property type="protein sequence ID" value="ENY70360.1"/>
    <property type="molecule type" value="Genomic_DNA"/>
</dbReference>
<dbReference type="PATRIC" id="fig|1268237.3.peg.3668"/>
<accession>N9TWC9</accession>
<proteinExistence type="predicted"/>
<dbReference type="AlphaFoldDB" id="N9TWC9"/>
<keyword evidence="3" id="KW-1185">Reference proteome</keyword>
<gene>
    <name evidence="2" type="ORF">G114_18736</name>
</gene>
<organism evidence="2 3">
    <name type="scientific">Aeromonas diversa CDC 2478-85</name>
    <dbReference type="NCBI Taxonomy" id="1268237"/>
    <lineage>
        <taxon>Bacteria</taxon>
        <taxon>Pseudomonadati</taxon>
        <taxon>Pseudomonadota</taxon>
        <taxon>Gammaproteobacteria</taxon>
        <taxon>Aeromonadales</taxon>
        <taxon>Aeromonadaceae</taxon>
        <taxon>Aeromonas</taxon>
    </lineage>
</organism>
<comment type="caution">
    <text evidence="2">The sequence shown here is derived from an EMBL/GenBank/DDBJ whole genome shotgun (WGS) entry which is preliminary data.</text>
</comment>
<dbReference type="InterPro" id="IPR013824">
    <property type="entry name" value="Topo_IA_cen_sub1"/>
</dbReference>
<evidence type="ECO:0000256" key="1">
    <source>
        <dbReference type="SAM" id="MobiDB-lite"/>
    </source>
</evidence>
<protein>
    <submittedName>
        <fullName evidence="2">DNA topoisomerase III</fullName>
    </submittedName>
</protein>
<sequence>DMTALWEQALGRIGERQESYQHFMGPLEAQLRRLIDDARHSDGAGFRALPKDDAPKRRFTKRKGTKKPAKAVAA</sequence>
<dbReference type="Gene3D" id="1.10.460.10">
    <property type="entry name" value="Topoisomerase I, domain 2"/>
    <property type="match status" value="1"/>
</dbReference>